<feature type="DNA-binding region" description="OmpR/PhoB-type" evidence="7">
    <location>
        <begin position="124"/>
        <end position="224"/>
    </location>
</feature>
<evidence type="ECO:0000256" key="5">
    <source>
        <dbReference type="ARBA" id="ARBA00023163"/>
    </source>
</evidence>
<dbReference type="Proteomes" id="UP000240572">
    <property type="component" value="Unassembled WGS sequence"/>
</dbReference>
<dbReference type="CDD" id="cd00383">
    <property type="entry name" value="trans_reg_C"/>
    <property type="match status" value="1"/>
</dbReference>
<dbReference type="EMBL" id="PYGD01000008">
    <property type="protein sequence ID" value="PSK90416.1"/>
    <property type="molecule type" value="Genomic_DNA"/>
</dbReference>
<dbReference type="SUPFAM" id="SSF52172">
    <property type="entry name" value="CheY-like"/>
    <property type="match status" value="1"/>
</dbReference>
<dbReference type="AlphaFoldDB" id="A0A2P8CZR1"/>
<dbReference type="PROSITE" id="PS50110">
    <property type="entry name" value="RESPONSE_REGULATORY"/>
    <property type="match status" value="1"/>
</dbReference>
<dbReference type="GO" id="GO:0006355">
    <property type="term" value="P:regulation of DNA-templated transcription"/>
    <property type="evidence" value="ECO:0007669"/>
    <property type="project" value="InterPro"/>
</dbReference>
<keyword evidence="11" id="KW-1185">Reference proteome</keyword>
<dbReference type="PANTHER" id="PTHR48111">
    <property type="entry name" value="REGULATOR OF RPOS"/>
    <property type="match status" value="1"/>
</dbReference>
<evidence type="ECO:0000256" key="4">
    <source>
        <dbReference type="ARBA" id="ARBA00023125"/>
    </source>
</evidence>
<reference evidence="10 11" key="1">
    <citation type="submission" date="2018-03" db="EMBL/GenBank/DDBJ databases">
        <title>Genomic Encyclopedia of Type Strains, Phase III (KMG-III): the genomes of soil and plant-associated and newly described type strains.</title>
        <authorList>
            <person name="Whitman W."/>
        </authorList>
    </citation>
    <scope>NUCLEOTIDE SEQUENCE [LARGE SCALE GENOMIC DNA]</scope>
    <source>
        <strain evidence="10 11">CGMCC 1.12700</strain>
    </source>
</reference>
<evidence type="ECO:0000256" key="3">
    <source>
        <dbReference type="ARBA" id="ARBA00023015"/>
    </source>
</evidence>
<keyword evidence="3" id="KW-0805">Transcription regulation</keyword>
<proteinExistence type="predicted"/>
<evidence type="ECO:0000256" key="1">
    <source>
        <dbReference type="ARBA" id="ARBA00022553"/>
    </source>
</evidence>
<dbReference type="PROSITE" id="PS51755">
    <property type="entry name" value="OMPR_PHOB"/>
    <property type="match status" value="1"/>
</dbReference>
<dbReference type="SMART" id="SM00862">
    <property type="entry name" value="Trans_reg_C"/>
    <property type="match status" value="1"/>
</dbReference>
<keyword evidence="1 6" id="KW-0597">Phosphoprotein</keyword>
<feature type="domain" description="OmpR/PhoB-type" evidence="9">
    <location>
        <begin position="124"/>
        <end position="224"/>
    </location>
</feature>
<dbReference type="Pfam" id="PF00486">
    <property type="entry name" value="Trans_reg_C"/>
    <property type="match status" value="1"/>
</dbReference>
<dbReference type="Gene3D" id="1.10.10.10">
    <property type="entry name" value="Winged helix-like DNA-binding domain superfamily/Winged helix DNA-binding domain"/>
    <property type="match status" value="1"/>
</dbReference>
<evidence type="ECO:0000259" key="9">
    <source>
        <dbReference type="PROSITE" id="PS51755"/>
    </source>
</evidence>
<dbReference type="InterPro" id="IPR001789">
    <property type="entry name" value="Sig_transdc_resp-reg_receiver"/>
</dbReference>
<evidence type="ECO:0000313" key="11">
    <source>
        <dbReference type="Proteomes" id="UP000240572"/>
    </source>
</evidence>
<dbReference type="SUPFAM" id="SSF46894">
    <property type="entry name" value="C-terminal effector domain of the bipartite response regulators"/>
    <property type="match status" value="1"/>
</dbReference>
<dbReference type="Gene3D" id="6.10.250.690">
    <property type="match status" value="1"/>
</dbReference>
<dbReference type="Gene3D" id="3.40.50.2300">
    <property type="match status" value="1"/>
</dbReference>
<accession>A0A2P8CZR1</accession>
<evidence type="ECO:0000259" key="8">
    <source>
        <dbReference type="PROSITE" id="PS50110"/>
    </source>
</evidence>
<dbReference type="InterPro" id="IPR001867">
    <property type="entry name" value="OmpR/PhoB-type_DNA-bd"/>
</dbReference>
<evidence type="ECO:0000256" key="6">
    <source>
        <dbReference type="PROSITE-ProRule" id="PRU00169"/>
    </source>
</evidence>
<name>A0A2P8CZR1_9BACT</name>
<dbReference type="InterPro" id="IPR011006">
    <property type="entry name" value="CheY-like_superfamily"/>
</dbReference>
<feature type="domain" description="Response regulatory" evidence="8">
    <location>
        <begin position="2"/>
        <end position="116"/>
    </location>
</feature>
<dbReference type="RefSeq" id="WP_106524290.1">
    <property type="nucleotide sequence ID" value="NZ_PYGD01000008.1"/>
</dbReference>
<dbReference type="Pfam" id="PF00072">
    <property type="entry name" value="Response_reg"/>
    <property type="match status" value="1"/>
</dbReference>
<dbReference type="InterPro" id="IPR036388">
    <property type="entry name" value="WH-like_DNA-bd_sf"/>
</dbReference>
<feature type="modified residue" description="4-aspartylphosphate" evidence="6">
    <location>
        <position position="51"/>
    </location>
</feature>
<evidence type="ECO:0000313" key="10">
    <source>
        <dbReference type="EMBL" id="PSK90416.1"/>
    </source>
</evidence>
<evidence type="ECO:0000256" key="2">
    <source>
        <dbReference type="ARBA" id="ARBA00023012"/>
    </source>
</evidence>
<dbReference type="InterPro" id="IPR016032">
    <property type="entry name" value="Sig_transdc_resp-reg_C-effctor"/>
</dbReference>
<dbReference type="GO" id="GO:0005829">
    <property type="term" value="C:cytosol"/>
    <property type="evidence" value="ECO:0007669"/>
    <property type="project" value="TreeGrafter"/>
</dbReference>
<keyword evidence="5" id="KW-0804">Transcription</keyword>
<dbReference type="InterPro" id="IPR039420">
    <property type="entry name" value="WalR-like"/>
</dbReference>
<sequence length="226" mass="25708">MKLLIIEDEKDLSDSIRQYLALEQYTCEVAYEFESALDKICLNEYACIILDITLPNGSGLEILKELKRQGKEDGVLIVSARNSPDDKIVGLNLGADDYLSKPFHLPELGARVAAIIRRKSFSGQNQIVIDHLTLDIRDKTLKNNEEAVPLTRKEYELLLYFVSNKNRVVTKEAIVTHLWGDDVDMADNYDFIYSHIKNLRRKLAEAGCPEYIKAVYGMGYKFSIPS</sequence>
<keyword evidence="4 7" id="KW-0238">DNA-binding</keyword>
<dbReference type="SMART" id="SM00448">
    <property type="entry name" value="REC"/>
    <property type="match status" value="1"/>
</dbReference>
<protein>
    <submittedName>
        <fullName evidence="10">DNA-binding response OmpR family regulator</fullName>
    </submittedName>
</protein>
<dbReference type="GO" id="GO:0000156">
    <property type="term" value="F:phosphorelay response regulator activity"/>
    <property type="evidence" value="ECO:0007669"/>
    <property type="project" value="TreeGrafter"/>
</dbReference>
<gene>
    <name evidence="10" type="ORF">B0I18_108146</name>
</gene>
<dbReference type="PANTHER" id="PTHR48111:SF22">
    <property type="entry name" value="REGULATOR OF RPOS"/>
    <property type="match status" value="1"/>
</dbReference>
<comment type="caution">
    <text evidence="10">The sequence shown here is derived from an EMBL/GenBank/DDBJ whole genome shotgun (WGS) entry which is preliminary data.</text>
</comment>
<keyword evidence="2" id="KW-0902">Two-component regulatory system</keyword>
<dbReference type="OrthoDB" id="9790442at2"/>
<dbReference type="GO" id="GO:0032993">
    <property type="term" value="C:protein-DNA complex"/>
    <property type="evidence" value="ECO:0007669"/>
    <property type="project" value="TreeGrafter"/>
</dbReference>
<dbReference type="GO" id="GO:0000976">
    <property type="term" value="F:transcription cis-regulatory region binding"/>
    <property type="evidence" value="ECO:0007669"/>
    <property type="project" value="TreeGrafter"/>
</dbReference>
<organism evidence="10 11">
    <name type="scientific">Taibaiella chishuiensis</name>
    <dbReference type="NCBI Taxonomy" id="1434707"/>
    <lineage>
        <taxon>Bacteria</taxon>
        <taxon>Pseudomonadati</taxon>
        <taxon>Bacteroidota</taxon>
        <taxon>Chitinophagia</taxon>
        <taxon>Chitinophagales</taxon>
        <taxon>Chitinophagaceae</taxon>
        <taxon>Taibaiella</taxon>
    </lineage>
</organism>
<evidence type="ECO:0000256" key="7">
    <source>
        <dbReference type="PROSITE-ProRule" id="PRU01091"/>
    </source>
</evidence>